<keyword evidence="5 7" id="KW-0067">ATP-binding</keyword>
<evidence type="ECO:0000256" key="9">
    <source>
        <dbReference type="PIRSR" id="PIRSR000706-2"/>
    </source>
</evidence>
<evidence type="ECO:0000313" key="12">
    <source>
        <dbReference type="Proteomes" id="UP000238164"/>
    </source>
</evidence>
<dbReference type="InterPro" id="IPR002575">
    <property type="entry name" value="Aminoglycoside_PTrfase"/>
</dbReference>
<protein>
    <recommendedName>
        <fullName evidence="10">Aminoglycoside phosphotransferase domain-containing protein</fullName>
    </recommendedName>
</protein>
<dbReference type="AlphaFoldDB" id="A0A2N9JHG9"/>
<dbReference type="GO" id="GO:0046872">
    <property type="term" value="F:metal ion binding"/>
    <property type="evidence" value="ECO:0007669"/>
    <property type="project" value="UniProtKB-KW"/>
</dbReference>
<dbReference type="CDD" id="cd05150">
    <property type="entry name" value="APH"/>
    <property type="match status" value="1"/>
</dbReference>
<dbReference type="SUPFAM" id="SSF56112">
    <property type="entry name" value="Protein kinase-like (PK-like)"/>
    <property type="match status" value="1"/>
</dbReference>
<feature type="active site" description="Proton acceptor" evidence="8">
    <location>
        <position position="169"/>
    </location>
</feature>
<keyword evidence="4 7" id="KW-0418">Kinase</keyword>
<evidence type="ECO:0000256" key="3">
    <source>
        <dbReference type="ARBA" id="ARBA00022741"/>
    </source>
</evidence>
<feature type="binding site" evidence="9">
    <location>
        <position position="174"/>
    </location>
    <ligand>
        <name>Mg(2+)</name>
        <dbReference type="ChEBI" id="CHEBI:18420"/>
    </ligand>
</feature>
<evidence type="ECO:0000256" key="1">
    <source>
        <dbReference type="ARBA" id="ARBA00006219"/>
    </source>
</evidence>
<feature type="binding site" evidence="9">
    <location>
        <position position="188"/>
    </location>
    <ligand>
        <name>Mg(2+)</name>
        <dbReference type="ChEBI" id="CHEBI:18420"/>
    </ligand>
</feature>
<evidence type="ECO:0000256" key="8">
    <source>
        <dbReference type="PIRSR" id="PIRSR000706-1"/>
    </source>
</evidence>
<accession>A0A2N9JHG9</accession>
<dbReference type="GO" id="GO:0046677">
    <property type="term" value="P:response to antibiotic"/>
    <property type="evidence" value="ECO:0007669"/>
    <property type="project" value="UniProtKB-KW"/>
</dbReference>
<proteinExistence type="inferred from homology"/>
<keyword evidence="3 7" id="KW-0547">Nucleotide-binding</keyword>
<dbReference type="InterPro" id="IPR011009">
    <property type="entry name" value="Kinase-like_dom_sf"/>
</dbReference>
<dbReference type="Gene3D" id="3.90.1200.10">
    <property type="match status" value="1"/>
</dbReference>
<dbReference type="EMBL" id="LT985188">
    <property type="protein sequence ID" value="SPD87515.1"/>
    <property type="molecule type" value="Genomic_DNA"/>
</dbReference>
<keyword evidence="9" id="KW-0460">Magnesium</keyword>
<dbReference type="KEGG" id="mgg:MPLG2_2485"/>
<dbReference type="RefSeq" id="WP_197709921.1">
    <property type="nucleotide sequence ID" value="NZ_BAAAGO010000031.1"/>
</dbReference>
<keyword evidence="9" id="KW-0479">Metal-binding</keyword>
<reference evidence="11 12" key="1">
    <citation type="submission" date="2018-02" db="EMBL/GenBank/DDBJ databases">
        <authorList>
            <person name="Cohen D.B."/>
            <person name="Kent A.D."/>
        </authorList>
    </citation>
    <scope>NUCLEOTIDE SEQUENCE [LARGE SCALE GENOMIC DNA]</scope>
    <source>
        <strain evidence="11">1</strain>
    </source>
</reference>
<dbReference type="Gene3D" id="3.30.200.20">
    <property type="entry name" value="Phosphorylase Kinase, domain 1"/>
    <property type="match status" value="1"/>
</dbReference>
<name>A0A2N9JHG9_9ACTN</name>
<evidence type="ECO:0000259" key="10">
    <source>
        <dbReference type="Pfam" id="PF01636"/>
    </source>
</evidence>
<evidence type="ECO:0000313" key="11">
    <source>
        <dbReference type="EMBL" id="SPD87515.1"/>
    </source>
</evidence>
<sequence length="253" mass="27721">MTPSHAWFTELGDLAVPDWVLALADGRAVEPVWRNEDGGITYRIGAGAAYLKAQRPGVDWQPDAERLRLAWVAPFVPAPRVLAHGVQGDEHWLLTAGLPGRSAVALPWRDRPAVTVPQLGRALRRFHDTVPVNGCPFDWSVTYRVRHYSLNEAFVRLAPPLDAVVCHGDACNPNFLLTDDGAFSGYVDLGGLGVADRWADLAPALLSLGWNFGPGWQPTFLDAYGVTLDDAKLSFYTALWNGVGDELDRRPLS</sequence>
<dbReference type="GO" id="GO:0005524">
    <property type="term" value="F:ATP binding"/>
    <property type="evidence" value="ECO:0007669"/>
    <property type="project" value="UniProtKB-KW"/>
</dbReference>
<keyword evidence="2 7" id="KW-0808">Transferase</keyword>
<evidence type="ECO:0000256" key="4">
    <source>
        <dbReference type="ARBA" id="ARBA00022777"/>
    </source>
</evidence>
<dbReference type="Pfam" id="PF01636">
    <property type="entry name" value="APH"/>
    <property type="match status" value="1"/>
</dbReference>
<comment type="similarity">
    <text evidence="1 7">Belongs to the aminoglycoside phosphotransferase family.</text>
</comment>
<evidence type="ECO:0000256" key="5">
    <source>
        <dbReference type="ARBA" id="ARBA00022840"/>
    </source>
</evidence>
<evidence type="ECO:0000256" key="7">
    <source>
        <dbReference type="PIRNR" id="PIRNR000706"/>
    </source>
</evidence>
<evidence type="ECO:0000256" key="2">
    <source>
        <dbReference type="ARBA" id="ARBA00022679"/>
    </source>
</evidence>
<dbReference type="Proteomes" id="UP000238164">
    <property type="component" value="Chromosome 1"/>
</dbReference>
<keyword evidence="12" id="KW-1185">Reference proteome</keyword>
<gene>
    <name evidence="11" type="ORF">MPLG2_2485</name>
</gene>
<dbReference type="GO" id="GO:0016773">
    <property type="term" value="F:phosphotransferase activity, alcohol group as acceptor"/>
    <property type="evidence" value="ECO:0007669"/>
    <property type="project" value="InterPro"/>
</dbReference>
<dbReference type="InterPro" id="IPR024165">
    <property type="entry name" value="Kan/Strep_kinase"/>
</dbReference>
<evidence type="ECO:0000256" key="6">
    <source>
        <dbReference type="ARBA" id="ARBA00023251"/>
    </source>
</evidence>
<dbReference type="PIRSF" id="PIRSF000706">
    <property type="entry name" value="Kanamycin_kin"/>
    <property type="match status" value="1"/>
</dbReference>
<organism evidence="11 12">
    <name type="scientific">Micropruina glycogenica</name>
    <dbReference type="NCBI Taxonomy" id="75385"/>
    <lineage>
        <taxon>Bacteria</taxon>
        <taxon>Bacillati</taxon>
        <taxon>Actinomycetota</taxon>
        <taxon>Actinomycetes</taxon>
        <taxon>Propionibacteriales</taxon>
        <taxon>Nocardioidaceae</taxon>
        <taxon>Micropruina</taxon>
    </lineage>
</organism>
<keyword evidence="6 7" id="KW-0046">Antibiotic resistance</keyword>
<feature type="domain" description="Aminoglycoside phosphotransferase" evidence="10">
    <location>
        <begin position="45"/>
        <end position="230"/>
    </location>
</feature>
<dbReference type="GO" id="GO:0016301">
    <property type="term" value="F:kinase activity"/>
    <property type="evidence" value="ECO:0007669"/>
    <property type="project" value="UniProtKB-KW"/>
</dbReference>